<reference evidence="2 3" key="1">
    <citation type="submission" date="2019-01" db="EMBL/GenBank/DDBJ databases">
        <title>Agromyces.</title>
        <authorList>
            <person name="Li J."/>
        </authorList>
    </citation>
    <scope>NUCLEOTIDE SEQUENCE [LARGE SCALE GENOMIC DNA]</scope>
    <source>
        <strain evidence="2 3">DSM 15934</strain>
    </source>
</reference>
<dbReference type="Proteomes" id="UP000293865">
    <property type="component" value="Unassembled WGS sequence"/>
</dbReference>
<feature type="transmembrane region" description="Helical" evidence="1">
    <location>
        <begin position="143"/>
        <end position="163"/>
    </location>
</feature>
<keyword evidence="1" id="KW-0812">Transmembrane</keyword>
<gene>
    <name evidence="2" type="ORF">ESP51_14370</name>
</gene>
<comment type="caution">
    <text evidence="2">The sequence shown here is derived from an EMBL/GenBank/DDBJ whole genome shotgun (WGS) entry which is preliminary data.</text>
</comment>
<proteinExistence type="predicted"/>
<protein>
    <submittedName>
        <fullName evidence="2">DUF1345 domain-containing protein</fullName>
    </submittedName>
</protein>
<name>A0A4Q2KUL7_9MICO</name>
<dbReference type="InterPro" id="IPR009781">
    <property type="entry name" value="DUF1345"/>
</dbReference>
<dbReference type="OrthoDB" id="64737at2"/>
<keyword evidence="1" id="KW-0472">Membrane</keyword>
<feature type="transmembrane region" description="Helical" evidence="1">
    <location>
        <begin position="103"/>
        <end position="123"/>
    </location>
</feature>
<dbReference type="AlphaFoldDB" id="A0A4Q2KUL7"/>
<keyword evidence="3" id="KW-1185">Reference proteome</keyword>
<feature type="transmembrane region" description="Helical" evidence="1">
    <location>
        <begin position="175"/>
        <end position="200"/>
    </location>
</feature>
<feature type="transmembrane region" description="Helical" evidence="1">
    <location>
        <begin position="251"/>
        <end position="275"/>
    </location>
</feature>
<evidence type="ECO:0000256" key="1">
    <source>
        <dbReference type="SAM" id="Phobius"/>
    </source>
</evidence>
<feature type="transmembrane region" description="Helical" evidence="1">
    <location>
        <begin position="75"/>
        <end position="96"/>
    </location>
</feature>
<sequence>MPVPEECGCHDRRPKHDRAVRPMRKGRPPKQGDLHLGKGAHDFTNARARYARVSAVAVRNSRQKRVAEGRERNGALGYVVTGVEVLLLVSSAAYVLTAGTPLLFAWEAFAAVYLIGIFAVARWTSLRESSTFVTERIGALDTLSWVLPLGSSVAGINSAVLILSGYGSGDDPSTILIAVAGSVGIILSWLLLHVGFAQIYESSFASDPDGPNIMFPKRPVPFFADFLYFSFTIGTAFATSDARVDTSRSRWIVMMHSIISFLYNALVVAVAFQILQQLIRG</sequence>
<feature type="transmembrane region" description="Helical" evidence="1">
    <location>
        <begin position="220"/>
        <end position="239"/>
    </location>
</feature>
<organism evidence="2 3">
    <name type="scientific">Agromyces albus</name>
    <dbReference type="NCBI Taxonomy" id="205332"/>
    <lineage>
        <taxon>Bacteria</taxon>
        <taxon>Bacillati</taxon>
        <taxon>Actinomycetota</taxon>
        <taxon>Actinomycetes</taxon>
        <taxon>Micrococcales</taxon>
        <taxon>Microbacteriaceae</taxon>
        <taxon>Agromyces</taxon>
    </lineage>
</organism>
<evidence type="ECO:0000313" key="2">
    <source>
        <dbReference type="EMBL" id="RXZ68260.1"/>
    </source>
</evidence>
<dbReference type="EMBL" id="SDPN01000030">
    <property type="protein sequence ID" value="RXZ68260.1"/>
    <property type="molecule type" value="Genomic_DNA"/>
</dbReference>
<dbReference type="Pfam" id="PF07077">
    <property type="entry name" value="DUF1345"/>
    <property type="match status" value="1"/>
</dbReference>
<accession>A0A4Q2KUL7</accession>
<keyword evidence="1" id="KW-1133">Transmembrane helix</keyword>
<evidence type="ECO:0000313" key="3">
    <source>
        <dbReference type="Proteomes" id="UP000293865"/>
    </source>
</evidence>